<evidence type="ECO:0000313" key="1">
    <source>
        <dbReference type="EMBL" id="GAI67764.1"/>
    </source>
</evidence>
<dbReference type="EMBL" id="BARW01004901">
    <property type="protein sequence ID" value="GAI67764.1"/>
    <property type="molecule type" value="Genomic_DNA"/>
</dbReference>
<gene>
    <name evidence="1" type="ORF">S12H4_11095</name>
</gene>
<sequence length="83" mass="8786">MRVDVASCGLCGAAHAGSELNPKWYAEGLRHTKRGDIVKRLICPECVSGIIDTKGIDFSEDRGAAVPAVPGPLNASDSHQGRR</sequence>
<proteinExistence type="predicted"/>
<reference evidence="1" key="1">
    <citation type="journal article" date="2014" name="Front. Microbiol.">
        <title>High frequency of phylogenetically diverse reductive dehalogenase-homologous genes in deep subseafloor sedimentary metagenomes.</title>
        <authorList>
            <person name="Kawai M."/>
            <person name="Futagami T."/>
            <person name="Toyoda A."/>
            <person name="Takaki Y."/>
            <person name="Nishi S."/>
            <person name="Hori S."/>
            <person name="Arai W."/>
            <person name="Tsubouchi T."/>
            <person name="Morono Y."/>
            <person name="Uchiyama I."/>
            <person name="Ito T."/>
            <person name="Fujiyama A."/>
            <person name="Inagaki F."/>
            <person name="Takami H."/>
        </authorList>
    </citation>
    <scope>NUCLEOTIDE SEQUENCE</scope>
    <source>
        <strain evidence="1">Expedition CK06-06</strain>
    </source>
</reference>
<accession>X1SJ07</accession>
<organism evidence="1">
    <name type="scientific">marine sediment metagenome</name>
    <dbReference type="NCBI Taxonomy" id="412755"/>
    <lineage>
        <taxon>unclassified sequences</taxon>
        <taxon>metagenomes</taxon>
        <taxon>ecological metagenomes</taxon>
    </lineage>
</organism>
<name>X1SJ07_9ZZZZ</name>
<dbReference type="AlphaFoldDB" id="X1SJ07"/>
<comment type="caution">
    <text evidence="1">The sequence shown here is derived from an EMBL/GenBank/DDBJ whole genome shotgun (WGS) entry which is preliminary data.</text>
</comment>
<protein>
    <submittedName>
        <fullName evidence="1">Uncharacterized protein</fullName>
    </submittedName>
</protein>